<sequence length="143" mass="15327">MAFPPVVLLTLQLLHPSTVPVTPVDFRLMPSGAVVAESGHMDQANTPHGSTDTSQTPTRRSSRPAAGDAGPARMQGYGTDIPLSFAVRQIVPRGIRVVYGPGVTPETTVSWTGGKVWYEVLRDALKPQRLRLLLSGQTATIAR</sequence>
<feature type="region of interest" description="Disordered" evidence="1">
    <location>
        <begin position="40"/>
        <end position="73"/>
    </location>
</feature>
<evidence type="ECO:0000256" key="1">
    <source>
        <dbReference type="SAM" id="MobiDB-lite"/>
    </source>
</evidence>
<reference evidence="2 3" key="1">
    <citation type="submission" date="2018-06" db="EMBL/GenBank/DDBJ databases">
        <authorList>
            <consortium name="Pathogen Informatics"/>
            <person name="Doyle S."/>
        </authorList>
    </citation>
    <scope>NUCLEOTIDE SEQUENCE [LARGE SCALE GENOMIC DNA]</scope>
    <source>
        <strain evidence="2 3">NCTC13291</strain>
    </source>
</reference>
<dbReference type="EMBL" id="UGVN01000003">
    <property type="protein sequence ID" value="SUE95468.1"/>
    <property type="molecule type" value="Genomic_DNA"/>
</dbReference>
<dbReference type="AlphaFoldDB" id="A0A379PKK9"/>
<proteinExistence type="predicted"/>
<feature type="compositionally biased region" description="Polar residues" evidence="1">
    <location>
        <begin position="43"/>
        <end position="59"/>
    </location>
</feature>
<dbReference type="Proteomes" id="UP000254919">
    <property type="component" value="Unassembled WGS sequence"/>
</dbReference>
<name>A0A379PKK9_9PROT</name>
<protein>
    <submittedName>
        <fullName evidence="2">Uncharacterized protein</fullName>
    </submittedName>
</protein>
<organism evidence="2 3">
    <name type="scientific">Roseomonas mucosa</name>
    <dbReference type="NCBI Taxonomy" id="207340"/>
    <lineage>
        <taxon>Bacteria</taxon>
        <taxon>Pseudomonadati</taxon>
        <taxon>Pseudomonadota</taxon>
        <taxon>Alphaproteobacteria</taxon>
        <taxon>Acetobacterales</taxon>
        <taxon>Roseomonadaceae</taxon>
        <taxon>Roseomonas</taxon>
    </lineage>
</organism>
<dbReference type="RefSeq" id="WP_027297366.1">
    <property type="nucleotide sequence ID" value="NZ_AP031464.1"/>
</dbReference>
<accession>A0A379PKK9</accession>
<evidence type="ECO:0000313" key="2">
    <source>
        <dbReference type="EMBL" id="SUE95468.1"/>
    </source>
</evidence>
<gene>
    <name evidence="2" type="ORF">NCTC13291_04355</name>
</gene>
<evidence type="ECO:0000313" key="3">
    <source>
        <dbReference type="Proteomes" id="UP000254919"/>
    </source>
</evidence>